<dbReference type="SMART" id="SM00184">
    <property type="entry name" value="RING"/>
    <property type="match status" value="1"/>
</dbReference>
<feature type="compositionally biased region" description="Acidic residues" evidence="10">
    <location>
        <begin position="1021"/>
        <end position="1030"/>
    </location>
</feature>
<reference evidence="14" key="1">
    <citation type="submission" date="2021-01" db="EMBL/GenBank/DDBJ databases">
        <authorList>
            <person name="Corre E."/>
            <person name="Pelletier E."/>
            <person name="Niang G."/>
            <person name="Scheremetjew M."/>
            <person name="Finn R."/>
            <person name="Kale V."/>
            <person name="Holt S."/>
            <person name="Cochrane G."/>
            <person name="Meng A."/>
            <person name="Brown T."/>
            <person name="Cohen L."/>
        </authorList>
    </citation>
    <scope>NUCLEOTIDE SEQUENCE</scope>
    <source>
        <strain evidence="14">SL-175</strain>
    </source>
</reference>
<dbReference type="SUPFAM" id="SSF57850">
    <property type="entry name" value="RING/U-box"/>
    <property type="match status" value="1"/>
</dbReference>
<dbReference type="CDD" id="cd14447">
    <property type="entry name" value="SPX"/>
    <property type="match status" value="1"/>
</dbReference>
<feature type="region of interest" description="Disordered" evidence="10">
    <location>
        <begin position="206"/>
        <end position="227"/>
    </location>
</feature>
<evidence type="ECO:0000259" key="13">
    <source>
        <dbReference type="PROSITE" id="PS51704"/>
    </source>
</evidence>
<feature type="region of interest" description="Disordered" evidence="10">
    <location>
        <begin position="449"/>
        <end position="482"/>
    </location>
</feature>
<dbReference type="SUPFAM" id="SSF53649">
    <property type="entry name" value="Alkaline phosphatase-like"/>
    <property type="match status" value="1"/>
</dbReference>
<dbReference type="InterPro" id="IPR030395">
    <property type="entry name" value="GP_PDE_dom"/>
</dbReference>
<dbReference type="Gene3D" id="3.30.40.10">
    <property type="entry name" value="Zinc/RING finger domain, C3HC4 (zinc finger)"/>
    <property type="match status" value="1"/>
</dbReference>
<evidence type="ECO:0000259" key="12">
    <source>
        <dbReference type="PROSITE" id="PS51382"/>
    </source>
</evidence>
<feature type="compositionally biased region" description="Basic and acidic residues" evidence="10">
    <location>
        <begin position="345"/>
        <end position="356"/>
    </location>
</feature>
<feature type="compositionally biased region" description="Basic and acidic residues" evidence="10">
    <location>
        <begin position="1280"/>
        <end position="1294"/>
    </location>
</feature>
<feature type="region of interest" description="Disordered" evidence="10">
    <location>
        <begin position="824"/>
        <end position="849"/>
    </location>
</feature>
<dbReference type="Pfam" id="PF03009">
    <property type="entry name" value="GDPD"/>
    <property type="match status" value="1"/>
</dbReference>
<evidence type="ECO:0000256" key="5">
    <source>
        <dbReference type="ARBA" id="ARBA00022801"/>
    </source>
</evidence>
<evidence type="ECO:0000256" key="9">
    <source>
        <dbReference type="PROSITE-ProRule" id="PRU00175"/>
    </source>
</evidence>
<dbReference type="GO" id="GO:0008270">
    <property type="term" value="F:zinc ion binding"/>
    <property type="evidence" value="ECO:0007669"/>
    <property type="project" value="UniProtKB-KW"/>
</dbReference>
<dbReference type="Gene3D" id="3.20.20.190">
    <property type="entry name" value="Phosphatidylinositol (PI) phosphodiesterase"/>
    <property type="match status" value="1"/>
</dbReference>
<evidence type="ECO:0000256" key="4">
    <source>
        <dbReference type="ARBA" id="ARBA00022798"/>
    </source>
</evidence>
<dbReference type="PROSITE" id="PS00518">
    <property type="entry name" value="ZF_RING_1"/>
    <property type="match status" value="1"/>
</dbReference>
<keyword evidence="6" id="KW-0862">Zinc</keyword>
<keyword evidence="2" id="KW-0479">Metal-binding</keyword>
<dbReference type="InterPro" id="IPR001841">
    <property type="entry name" value="Znf_RING"/>
</dbReference>
<dbReference type="InterPro" id="IPR017850">
    <property type="entry name" value="Alkaline_phosphatase_core_sf"/>
</dbReference>
<keyword evidence="4" id="KW-0319">Glycerol metabolism</keyword>
<dbReference type="PROSITE" id="PS51704">
    <property type="entry name" value="GP_PDE"/>
    <property type="match status" value="1"/>
</dbReference>
<keyword evidence="5" id="KW-0378">Hydrolase</keyword>
<evidence type="ECO:0000256" key="1">
    <source>
        <dbReference type="ARBA" id="ARBA00012247"/>
    </source>
</evidence>
<organism evidence="14">
    <name type="scientific">Mantoniella antarctica</name>
    <dbReference type="NCBI Taxonomy" id="81844"/>
    <lineage>
        <taxon>Eukaryota</taxon>
        <taxon>Viridiplantae</taxon>
        <taxon>Chlorophyta</taxon>
        <taxon>Mamiellophyceae</taxon>
        <taxon>Mamiellales</taxon>
        <taxon>Mamiellaceae</taxon>
        <taxon>Mantoniella</taxon>
    </lineage>
</organism>
<dbReference type="EMBL" id="HBFC01021819">
    <property type="protein sequence ID" value="CAD8710340.1"/>
    <property type="molecule type" value="Transcribed_RNA"/>
</dbReference>
<feature type="compositionally biased region" description="Gly residues" evidence="10">
    <location>
        <begin position="1002"/>
        <end position="1013"/>
    </location>
</feature>
<evidence type="ECO:0000256" key="6">
    <source>
        <dbReference type="ARBA" id="ARBA00022833"/>
    </source>
</evidence>
<evidence type="ECO:0000256" key="3">
    <source>
        <dbReference type="ARBA" id="ARBA00022771"/>
    </source>
</evidence>
<dbReference type="InterPro" id="IPR051578">
    <property type="entry name" value="GDPD"/>
</dbReference>
<dbReference type="EC" id="3.1.4.46" evidence="1"/>
<dbReference type="GO" id="GO:0006071">
    <property type="term" value="P:glycerol metabolic process"/>
    <property type="evidence" value="ECO:0007669"/>
    <property type="project" value="UniProtKB-KW"/>
</dbReference>
<dbReference type="InterPro" id="IPR017907">
    <property type="entry name" value="Znf_RING_CS"/>
</dbReference>
<evidence type="ECO:0000256" key="8">
    <source>
        <dbReference type="ARBA" id="ARBA00047512"/>
    </source>
</evidence>
<dbReference type="GO" id="GO:0046475">
    <property type="term" value="P:glycerophospholipid catabolic process"/>
    <property type="evidence" value="ECO:0007669"/>
    <property type="project" value="TreeGrafter"/>
</dbReference>
<gene>
    <name evidence="14" type="ORF">MANT1106_LOCUS13026</name>
</gene>
<dbReference type="PROSITE" id="PS50089">
    <property type="entry name" value="ZF_RING_2"/>
    <property type="match status" value="1"/>
</dbReference>
<dbReference type="InterPro" id="IPR018957">
    <property type="entry name" value="Znf_C3HC4_RING-type"/>
</dbReference>
<comment type="catalytic activity">
    <reaction evidence="8">
        <text>a sn-glycero-3-phosphodiester + H2O = an alcohol + sn-glycerol 3-phosphate + H(+)</text>
        <dbReference type="Rhea" id="RHEA:12969"/>
        <dbReference type="ChEBI" id="CHEBI:15377"/>
        <dbReference type="ChEBI" id="CHEBI:15378"/>
        <dbReference type="ChEBI" id="CHEBI:30879"/>
        <dbReference type="ChEBI" id="CHEBI:57597"/>
        <dbReference type="ChEBI" id="CHEBI:83408"/>
        <dbReference type="EC" id="3.1.4.46"/>
    </reaction>
</comment>
<dbReference type="CDD" id="cd16449">
    <property type="entry name" value="RING-HC"/>
    <property type="match status" value="1"/>
</dbReference>
<feature type="region of interest" description="Disordered" evidence="10">
    <location>
        <begin position="1280"/>
        <end position="1316"/>
    </location>
</feature>
<dbReference type="PANTHER" id="PTHR22958">
    <property type="entry name" value="GLYCEROPHOSPHORYL DIESTER PHOSPHODIESTERASE"/>
    <property type="match status" value="1"/>
</dbReference>
<proteinExistence type="predicted"/>
<accession>A0A7S0XA09</accession>
<feature type="domain" description="GP-PDE" evidence="13">
    <location>
        <begin position="879"/>
        <end position="1230"/>
    </location>
</feature>
<dbReference type="InterPro" id="IPR017946">
    <property type="entry name" value="PLC-like_Pdiesterase_TIM-brl"/>
</dbReference>
<dbReference type="GO" id="GO:0008889">
    <property type="term" value="F:glycerophosphodiester phosphodiesterase activity"/>
    <property type="evidence" value="ECO:0007669"/>
    <property type="project" value="UniProtKB-EC"/>
</dbReference>
<keyword evidence="7" id="KW-0040">ANK repeat</keyword>
<name>A0A7S0XA09_9CHLO</name>
<evidence type="ECO:0000313" key="14">
    <source>
        <dbReference type="EMBL" id="CAD8710340.1"/>
    </source>
</evidence>
<dbReference type="PROSITE" id="PS51382">
    <property type="entry name" value="SPX"/>
    <property type="match status" value="1"/>
</dbReference>
<evidence type="ECO:0000256" key="10">
    <source>
        <dbReference type="SAM" id="MobiDB-lite"/>
    </source>
</evidence>
<feature type="domain" description="RING-type" evidence="11">
    <location>
        <begin position="172"/>
        <end position="196"/>
    </location>
</feature>
<evidence type="ECO:0000256" key="7">
    <source>
        <dbReference type="ARBA" id="ARBA00023043"/>
    </source>
</evidence>
<feature type="domain" description="SPX" evidence="12">
    <location>
        <begin position="2"/>
        <end position="134"/>
    </location>
</feature>
<protein>
    <recommendedName>
        <fullName evidence="1">glycerophosphodiester phosphodiesterase</fullName>
        <ecNumber evidence="1">3.1.4.46</ecNumber>
    </recommendedName>
</protein>
<keyword evidence="3 9" id="KW-0863">Zinc-finger</keyword>
<dbReference type="InterPro" id="IPR004331">
    <property type="entry name" value="SPX_dom"/>
</dbReference>
<dbReference type="InterPro" id="IPR013083">
    <property type="entry name" value="Znf_RING/FYVE/PHD"/>
</dbReference>
<dbReference type="Pfam" id="PF00097">
    <property type="entry name" value="zf-C3HC4"/>
    <property type="match status" value="1"/>
</dbReference>
<dbReference type="PANTHER" id="PTHR22958:SF1">
    <property type="entry name" value="GLYCEROPHOSPHOCHOLINE PHOSPHODIESTERASE GPCPD1"/>
    <property type="match status" value="1"/>
</dbReference>
<evidence type="ECO:0000259" key="11">
    <source>
        <dbReference type="PROSITE" id="PS50089"/>
    </source>
</evidence>
<dbReference type="Gene3D" id="3.40.720.10">
    <property type="entry name" value="Alkaline Phosphatase, subunit A"/>
    <property type="match status" value="1"/>
</dbReference>
<feature type="region of interest" description="Disordered" evidence="10">
    <location>
        <begin position="310"/>
        <end position="372"/>
    </location>
</feature>
<dbReference type="SUPFAM" id="SSF51695">
    <property type="entry name" value="PLC-like phosphodiesterases"/>
    <property type="match status" value="1"/>
</dbReference>
<feature type="compositionally biased region" description="Basic and acidic residues" evidence="10">
    <location>
        <begin position="310"/>
        <end position="321"/>
    </location>
</feature>
<feature type="region of interest" description="Disordered" evidence="10">
    <location>
        <begin position="998"/>
        <end position="1030"/>
    </location>
</feature>
<evidence type="ECO:0000256" key="2">
    <source>
        <dbReference type="ARBA" id="ARBA00022723"/>
    </source>
</evidence>
<sequence length="1423" mass="149044">MVKFGRRLVSERNEDWAEHYIDYKALKKAVYVAKEEPTKIQAYNDVLSAEIDKANAFYIAKEEELRVKLDHLEAELRSADPRREKAAQQLLVTRVCPELGSLRQYVVLNYTAVVKAVKKGNKNLGLATHAVQLLAHEPIFCSLGLAKLVTRAEMLTMHAAPAGERKMADQSCPICDEVLSNPVILPCKHRFCFKCITVATRDDAPLVPSGGTGGGGARGAETSSNPFLPGVPARPDAEAEAEAEADFLSQSMGTVSHSLFTDLKTTSSSLTRASKCPLVRGACPVCKKPHVNDESGLRVDPQLDDFIKTHFRDREDREKGDPNQCQDLNRHKDQDPFETTVTNGGEHEHGDGETKSGTRVSPEPPDVPAPTRQSIPKALLIVVAGCRSDALLAADAPTMAAFVRGQGCFSFHMQHTWNRCSSTPSDAIMPLLTGTEGAALDTAAAQREQRERVAASVASSSGGSGFDHRAGGSSGGGGGGEPSVVKNVFTRLAEVRSWVRVAAAVGGAPDLASALAADITALLAPPNADDETAAVAAARALAAVPPPPQPCAPPPPPGQNVYPEVYQEDVDAGPDALFLHLSGVQDAGVVHGYGPHITGYREAVELADARVTRVLQALRTRQTARPHEDWLVIVASPAGGTARADMPASMQGHFDAADWCGGGGRQLRAAGVTGLGSLPQHATGWVLVDTPVGAGFGGGRTGGGRACGELLPPPCDVDIAPTVLEHFGVAPRREWALDGAHLLAARRTDTALSHASSEMSAASGSHQHTTTFIAGDDTIAPLRSSVTPTSYNAAHATSLAAAAASQNESSILSASSGDKKAEAGNVIGGEDDGGGEGDGLQHSWSSTTSIRGSQSYGSVLSAPGPFASHLPGLFEPTGCAVVGHRGFGMNRCSGRGIRENTVASFIAAHGSGAGWCEFDVQVTADGIPVIWHDNILLVRHGLEPIQSFSIRELDLAELKALSRAAIATAAAAAAGVPAAVAAAAGGDATEATGETKLRYRTAGGGSGSSGGGSGDERGGGGDDDDDETPDDIPVVFYRKFPVGYGASNAPHPEPWIMDVEDEIPTLEELMKHAPRQLGFSMELKYDEANPCSTPRLVAELRAVLAVCRAHPSRRILFSSFDPDAALLMRALQGLYPVMLISDCLPTHADPRRCSVAAAKRCALDGGLCGLVLNVRVLAEGSGVADEVRSSGLLLGTYGKENDDKPLASKQVEWGMCLVCTDNVAGLADMFNAPMVARGNVAPARAPLMSPSLDAASAARKLGEMELEAVMRAPWYQLSEDGIKSNTDDKDRDNNENSVGAKARPTPMPSRLGRGHRPGMTRVGTAEALSALATKAAGLAGVAAEALTQVNLMPTVGSSTVNAGATGLTSISESAYPNRQQPQPTGVVSRGYDNGWAMFPAYRPAQKANSNRWTPGTAPPVLGM</sequence>
<feature type="compositionally biased region" description="Gly residues" evidence="10">
    <location>
        <begin position="472"/>
        <end position="481"/>
    </location>
</feature>